<feature type="binding site" evidence="8">
    <location>
        <position position="171"/>
    </location>
    <ligand>
        <name>ATP</name>
        <dbReference type="ChEBI" id="CHEBI:30616"/>
    </ligand>
</feature>
<dbReference type="NCBIfam" id="TIGR00125">
    <property type="entry name" value="cyt_tran_rel"/>
    <property type="match status" value="1"/>
</dbReference>
<proteinExistence type="inferred from homology"/>
<name>A0ABX1T390_PELUQ</name>
<evidence type="ECO:0000256" key="5">
    <source>
        <dbReference type="ARBA" id="ARBA00022741"/>
    </source>
</evidence>
<evidence type="ECO:0000256" key="2">
    <source>
        <dbReference type="ARBA" id="ARBA00009256"/>
    </source>
</evidence>
<feature type="binding site" evidence="8">
    <location>
        <begin position="179"/>
        <end position="182"/>
    </location>
    <ligand>
        <name>ATP</name>
        <dbReference type="ChEBI" id="CHEBI:30616"/>
    </ligand>
</feature>
<dbReference type="SUPFAM" id="SSF52374">
    <property type="entry name" value="Nucleotidylyl transferase"/>
    <property type="match status" value="1"/>
</dbReference>
<dbReference type="HAMAP" id="MF_00158">
    <property type="entry name" value="PanC"/>
    <property type="match status" value="1"/>
</dbReference>
<feature type="binding site" evidence="8">
    <location>
        <position position="57"/>
    </location>
    <ligand>
        <name>(R)-pantoate</name>
        <dbReference type="ChEBI" id="CHEBI:15980"/>
    </ligand>
</feature>
<keyword evidence="4 8" id="KW-0566">Pantothenate biosynthesis</keyword>
<evidence type="ECO:0000256" key="7">
    <source>
        <dbReference type="ARBA" id="ARBA00048258"/>
    </source>
</evidence>
<dbReference type="InterPro" id="IPR003721">
    <property type="entry name" value="Pantoate_ligase"/>
</dbReference>
<dbReference type="Gene3D" id="3.30.1300.10">
    <property type="entry name" value="Pantoate-beta-alanine ligase, C-terminal domain"/>
    <property type="match status" value="1"/>
</dbReference>
<comment type="subunit">
    <text evidence="8">Homodimer.</text>
</comment>
<comment type="function">
    <text evidence="8">Catalyzes the condensation of pantoate with beta-alanine in an ATP-dependent reaction via a pantoyl-adenylate intermediate.</text>
</comment>
<evidence type="ECO:0000256" key="4">
    <source>
        <dbReference type="ARBA" id="ARBA00022655"/>
    </source>
</evidence>
<evidence type="ECO:0000313" key="9">
    <source>
        <dbReference type="EMBL" id="NMN67929.1"/>
    </source>
</evidence>
<comment type="caution">
    <text evidence="9">The sequence shown here is derived from an EMBL/GenBank/DDBJ whole genome shotgun (WGS) entry which is preliminary data.</text>
</comment>
<gene>
    <name evidence="8" type="primary">panC</name>
    <name evidence="9" type="ORF">VP91_00010830</name>
</gene>
<dbReference type="PANTHER" id="PTHR21299">
    <property type="entry name" value="CYTIDYLATE KINASE/PANTOATE-BETA-ALANINE LIGASE"/>
    <property type="match status" value="1"/>
</dbReference>
<feature type="binding site" evidence="8">
    <location>
        <begin position="143"/>
        <end position="146"/>
    </location>
    <ligand>
        <name>ATP</name>
        <dbReference type="ChEBI" id="CHEBI:30616"/>
    </ligand>
</feature>
<comment type="miscellaneous">
    <text evidence="8">The reaction proceeds by a bi uni uni bi ping pong mechanism.</text>
</comment>
<accession>A0ABX1T390</accession>
<dbReference type="NCBIfam" id="TIGR00018">
    <property type="entry name" value="panC"/>
    <property type="match status" value="1"/>
</dbReference>
<feature type="binding site" evidence="8">
    <location>
        <position position="149"/>
    </location>
    <ligand>
        <name>(R)-pantoate</name>
        <dbReference type="ChEBI" id="CHEBI:15980"/>
    </ligand>
</feature>
<evidence type="ECO:0000256" key="1">
    <source>
        <dbReference type="ARBA" id="ARBA00004990"/>
    </source>
</evidence>
<keyword evidence="10" id="KW-1185">Reference proteome</keyword>
<keyword evidence="5 8" id="KW-0547">Nucleotide-binding</keyword>
<dbReference type="EMBL" id="LANA01000002">
    <property type="protein sequence ID" value="NMN67929.1"/>
    <property type="molecule type" value="Genomic_DNA"/>
</dbReference>
<keyword evidence="3 8" id="KW-0436">Ligase</keyword>
<comment type="catalytic activity">
    <reaction evidence="7 8">
        <text>(R)-pantoate + beta-alanine + ATP = (R)-pantothenate + AMP + diphosphate + H(+)</text>
        <dbReference type="Rhea" id="RHEA:10912"/>
        <dbReference type="ChEBI" id="CHEBI:15378"/>
        <dbReference type="ChEBI" id="CHEBI:15980"/>
        <dbReference type="ChEBI" id="CHEBI:29032"/>
        <dbReference type="ChEBI" id="CHEBI:30616"/>
        <dbReference type="ChEBI" id="CHEBI:33019"/>
        <dbReference type="ChEBI" id="CHEBI:57966"/>
        <dbReference type="ChEBI" id="CHEBI:456215"/>
        <dbReference type="EC" id="6.3.2.1"/>
    </reaction>
</comment>
<dbReference type="EC" id="6.3.2.1" evidence="8"/>
<comment type="similarity">
    <text evidence="2 8">Belongs to the pantothenate synthetase family.</text>
</comment>
<evidence type="ECO:0000256" key="8">
    <source>
        <dbReference type="HAMAP-Rule" id="MF_00158"/>
    </source>
</evidence>
<dbReference type="Proteomes" id="UP001166004">
    <property type="component" value="Unassembled WGS sequence"/>
</dbReference>
<dbReference type="InterPro" id="IPR042176">
    <property type="entry name" value="Pantoate_ligase_C"/>
</dbReference>
<comment type="subcellular location">
    <subcellularLocation>
        <location evidence="8">Cytoplasm</location>
    </subcellularLocation>
</comment>
<keyword evidence="8" id="KW-0963">Cytoplasm</keyword>
<feature type="binding site" evidence="8">
    <location>
        <begin position="26"/>
        <end position="33"/>
    </location>
    <ligand>
        <name>ATP</name>
        <dbReference type="ChEBI" id="CHEBI:30616"/>
    </ligand>
</feature>
<reference evidence="9 10" key="1">
    <citation type="submission" date="2019-07" db="EMBL/GenBank/DDBJ databases">
        <title>SAR11 Genome Evolution.</title>
        <authorList>
            <person name="Giovannoni S."/>
        </authorList>
    </citation>
    <scope>NUCLEOTIDE SEQUENCE [LARGE SCALE GENOMIC DNA]</scope>
    <source>
        <strain evidence="9 10">HTCC9565</strain>
    </source>
</reference>
<comment type="pathway">
    <text evidence="1 8">Cofactor biosynthesis; (R)-pantothenate biosynthesis; (R)-pantothenate from (R)-pantoate and beta-alanine: step 1/1.</text>
</comment>
<dbReference type="InterPro" id="IPR004821">
    <property type="entry name" value="Cyt_trans-like"/>
</dbReference>
<dbReference type="Gene3D" id="3.40.50.620">
    <property type="entry name" value="HUPs"/>
    <property type="match status" value="1"/>
</dbReference>
<dbReference type="InterPro" id="IPR014729">
    <property type="entry name" value="Rossmann-like_a/b/a_fold"/>
</dbReference>
<organism evidence="9 10">
    <name type="scientific">Pelagibacter ubique</name>
    <dbReference type="NCBI Taxonomy" id="198252"/>
    <lineage>
        <taxon>Bacteria</taxon>
        <taxon>Pseudomonadati</taxon>
        <taxon>Pseudomonadota</taxon>
        <taxon>Alphaproteobacteria</taxon>
        <taxon>Candidatus Pelagibacterales</taxon>
        <taxon>Candidatus Pelagibacteraceae</taxon>
        <taxon>Candidatus Pelagibacter</taxon>
    </lineage>
</organism>
<dbReference type="Pfam" id="PF02569">
    <property type="entry name" value="Pantoate_ligase"/>
    <property type="match status" value="1"/>
</dbReference>
<keyword evidence="6 8" id="KW-0067">ATP-binding</keyword>
<dbReference type="PANTHER" id="PTHR21299:SF1">
    <property type="entry name" value="PANTOATE--BETA-ALANINE LIGASE"/>
    <property type="match status" value="1"/>
</dbReference>
<evidence type="ECO:0000256" key="3">
    <source>
        <dbReference type="ARBA" id="ARBA00022598"/>
    </source>
</evidence>
<evidence type="ECO:0000256" key="6">
    <source>
        <dbReference type="ARBA" id="ARBA00022840"/>
    </source>
</evidence>
<evidence type="ECO:0000313" key="10">
    <source>
        <dbReference type="Proteomes" id="UP001166004"/>
    </source>
</evidence>
<protein>
    <recommendedName>
        <fullName evidence="8">Pantothenate synthetase</fullName>
        <shortName evidence="8">PS</shortName>
        <ecNumber evidence="8">6.3.2.1</ecNumber>
    </recommendedName>
    <alternativeName>
        <fullName evidence="8">Pantoate--beta-alanine ligase</fullName>
    </alternativeName>
    <alternativeName>
        <fullName evidence="8">Pantoate-activating enzyme</fullName>
    </alternativeName>
</protein>
<feature type="active site" description="Proton donor" evidence="8">
    <location>
        <position position="33"/>
    </location>
</feature>
<sequence length="270" mass="31613">MKLIRQITDLNKAISSQRELGFVPTMGSLHKGHASLINSSKQKCKKTLVSIFVNPTQFNDNNDFKTYPRNLNKDIKLLKSLKVDFLYVPTVSQIYNNKKHKITRLNKSEKILCAKFRKGHFEGVLNVMGRFTDIIKPKNIFMGEKDYQQFFLARNFIERKYKTKVIACKTVRDVNKVALSSRNSLLDLESFKKAGKISLELIKLKNLIKKNIKDKKLIKKIKDDLIKKFKIKIEYLECRNTIDLKTNLKNKPFKIFVAYYLKNVRLIDNF</sequence>
<feature type="binding site" evidence="8">
    <location>
        <position position="57"/>
    </location>
    <ligand>
        <name>beta-alanine</name>
        <dbReference type="ChEBI" id="CHEBI:57966"/>
    </ligand>
</feature>